<dbReference type="GO" id="GO:0005634">
    <property type="term" value="C:nucleus"/>
    <property type="evidence" value="ECO:0007669"/>
    <property type="project" value="UniProtKB-SubCell"/>
</dbReference>
<dbReference type="Proteomes" id="UP000006729">
    <property type="component" value="Chromosome 9"/>
</dbReference>
<evidence type="ECO:0000256" key="1">
    <source>
        <dbReference type="ARBA" id="ARBA00022864"/>
    </source>
</evidence>
<keyword evidence="7" id="KW-1185">Reference proteome</keyword>
<dbReference type="EMBL" id="CM009298">
    <property type="protein sequence ID" value="RQO95926.1"/>
    <property type="molecule type" value="Genomic_DNA"/>
</dbReference>
<comment type="function">
    <text evidence="4">Functions as a two-component phosphorelay mediators between cytokinin sensor histidine kinases and response regulators (B-type ARRs). Plays an important role in propagating cytokinin signal transduction.</text>
</comment>
<proteinExistence type="predicted"/>
<feature type="domain" description="HPt" evidence="5">
    <location>
        <begin position="37"/>
        <end position="116"/>
    </location>
</feature>
<dbReference type="InterPro" id="IPR036641">
    <property type="entry name" value="HPT_dom_sf"/>
</dbReference>
<dbReference type="GO" id="GO:0000160">
    <property type="term" value="P:phosphorelay signal transduction system"/>
    <property type="evidence" value="ECO:0007669"/>
    <property type="project" value="UniProtKB-UniRule"/>
</dbReference>
<dbReference type="Gene3D" id="1.20.120.160">
    <property type="entry name" value="HPT domain"/>
    <property type="match status" value="1"/>
</dbReference>
<gene>
    <name evidence="6" type="ORF">POPTR_009G146300</name>
</gene>
<dbReference type="Pfam" id="PF01627">
    <property type="entry name" value="Hpt"/>
    <property type="match status" value="1"/>
</dbReference>
<keyword evidence="1 4" id="KW-0932">Cytokinin signaling pathway</keyword>
<dbReference type="AlphaFoldDB" id="A0A3N7FJ73"/>
<evidence type="ECO:0000256" key="4">
    <source>
        <dbReference type="RuleBase" id="RU369004"/>
    </source>
</evidence>
<dbReference type="GO" id="GO:0043424">
    <property type="term" value="F:protein histidine kinase binding"/>
    <property type="evidence" value="ECO:0007669"/>
    <property type="project" value="UniProtKB-UniRule"/>
</dbReference>
<dbReference type="GO" id="GO:0009736">
    <property type="term" value="P:cytokinin-activated signaling pathway"/>
    <property type="evidence" value="ECO:0007669"/>
    <property type="project" value="UniProtKB-KW"/>
</dbReference>
<sequence length="116" mass="13275">MGGPNIWEEQRNFVKNLHEQGILDSRFDEILDLPRENPQFVIDLVTKFCSDAENSIAALIRYHNEPDINYPKVIDRAHQIKGASSCIGGHRMALASRELRYACEDKDKDSFLQDQG</sequence>
<keyword evidence="2 4" id="KW-0902">Two-component regulatory system</keyword>
<dbReference type="PROSITE" id="PS50894">
    <property type="entry name" value="HPT"/>
    <property type="match status" value="1"/>
</dbReference>
<comment type="domain">
    <text evidence="4">Histidine-containing phosphotransfer domain (HPt) contains an active histidine that mediates the phosphotransfer.</text>
</comment>
<feature type="modified residue" description="Phosphohistidine" evidence="3">
    <location>
        <position position="78"/>
    </location>
</feature>
<dbReference type="PANTHER" id="PTHR28242:SF30">
    <property type="entry name" value="HISTIDINE-CONTAINING PHOSPHOTRANSFER PROTEIN 2"/>
    <property type="match status" value="1"/>
</dbReference>
<dbReference type="InterPro" id="IPR045871">
    <property type="entry name" value="AHP1-5/YPD1"/>
</dbReference>
<evidence type="ECO:0000256" key="2">
    <source>
        <dbReference type="ARBA" id="ARBA00023012"/>
    </source>
</evidence>
<comment type="subcellular location">
    <subcellularLocation>
        <location evidence="4">Cytoplasm</location>
        <location evidence="4">Cytosol</location>
    </subcellularLocation>
    <subcellularLocation>
        <location evidence="4">Nucleus</location>
    </subcellularLocation>
</comment>
<dbReference type="SUPFAM" id="SSF47226">
    <property type="entry name" value="Histidine-containing phosphotransfer domain, HPT domain"/>
    <property type="match status" value="1"/>
</dbReference>
<name>A0A3N7FJ73_POPTR</name>
<dbReference type="PANTHER" id="PTHR28242">
    <property type="entry name" value="PHOSPHORELAY INTERMEDIATE PROTEIN YPD1"/>
    <property type="match status" value="1"/>
</dbReference>
<evidence type="ECO:0000313" key="6">
    <source>
        <dbReference type="EMBL" id="RQO95926.1"/>
    </source>
</evidence>
<accession>A0A3N7FJ73</accession>
<protein>
    <recommendedName>
        <fullName evidence="4">Histidine-containing phosphotransfer protein</fullName>
    </recommendedName>
</protein>
<keyword evidence="3" id="KW-0597">Phosphoprotein</keyword>
<evidence type="ECO:0000256" key="3">
    <source>
        <dbReference type="PROSITE-ProRule" id="PRU00110"/>
    </source>
</evidence>
<dbReference type="InterPro" id="IPR008207">
    <property type="entry name" value="Sig_transdc_His_kin_Hpt_dom"/>
</dbReference>
<dbReference type="GO" id="GO:0005829">
    <property type="term" value="C:cytosol"/>
    <property type="evidence" value="ECO:0007669"/>
    <property type="project" value="UniProtKB-SubCell"/>
</dbReference>
<evidence type="ECO:0000313" key="7">
    <source>
        <dbReference type="Proteomes" id="UP000006729"/>
    </source>
</evidence>
<reference evidence="6 7" key="1">
    <citation type="journal article" date="2006" name="Science">
        <title>The genome of black cottonwood, Populus trichocarpa (Torr. &amp; Gray).</title>
        <authorList>
            <person name="Tuskan G.A."/>
            <person name="Difazio S."/>
            <person name="Jansson S."/>
            <person name="Bohlmann J."/>
            <person name="Grigoriev I."/>
            <person name="Hellsten U."/>
            <person name="Putnam N."/>
            <person name="Ralph S."/>
            <person name="Rombauts S."/>
            <person name="Salamov A."/>
            <person name="Schein J."/>
            <person name="Sterck L."/>
            <person name="Aerts A."/>
            <person name="Bhalerao R.R."/>
            <person name="Bhalerao R.P."/>
            <person name="Blaudez D."/>
            <person name="Boerjan W."/>
            <person name="Brun A."/>
            <person name="Brunner A."/>
            <person name="Busov V."/>
            <person name="Campbell M."/>
            <person name="Carlson J."/>
            <person name="Chalot M."/>
            <person name="Chapman J."/>
            <person name="Chen G.L."/>
            <person name="Cooper D."/>
            <person name="Coutinho P.M."/>
            <person name="Couturier J."/>
            <person name="Covert S."/>
            <person name="Cronk Q."/>
            <person name="Cunningham R."/>
            <person name="Davis J."/>
            <person name="Degroeve S."/>
            <person name="Dejardin A."/>
            <person name="Depamphilis C."/>
            <person name="Detter J."/>
            <person name="Dirks B."/>
            <person name="Dubchak I."/>
            <person name="Duplessis S."/>
            <person name="Ehlting J."/>
            <person name="Ellis B."/>
            <person name="Gendler K."/>
            <person name="Goodstein D."/>
            <person name="Gribskov M."/>
            <person name="Grimwood J."/>
            <person name="Groover A."/>
            <person name="Gunter L."/>
            <person name="Hamberger B."/>
            <person name="Heinze B."/>
            <person name="Helariutta Y."/>
            <person name="Henrissat B."/>
            <person name="Holligan D."/>
            <person name="Holt R."/>
            <person name="Huang W."/>
            <person name="Islam-Faridi N."/>
            <person name="Jones S."/>
            <person name="Jones-Rhoades M."/>
            <person name="Jorgensen R."/>
            <person name="Joshi C."/>
            <person name="Kangasjarvi J."/>
            <person name="Karlsson J."/>
            <person name="Kelleher C."/>
            <person name="Kirkpatrick R."/>
            <person name="Kirst M."/>
            <person name="Kohler A."/>
            <person name="Kalluri U."/>
            <person name="Larimer F."/>
            <person name="Leebens-Mack J."/>
            <person name="Leple J.C."/>
            <person name="Locascio P."/>
            <person name="Lou Y."/>
            <person name="Lucas S."/>
            <person name="Martin F."/>
            <person name="Montanini B."/>
            <person name="Napoli C."/>
            <person name="Nelson D.R."/>
            <person name="Nelson C."/>
            <person name="Nieminen K."/>
            <person name="Nilsson O."/>
            <person name="Pereda V."/>
            <person name="Peter G."/>
            <person name="Philippe R."/>
            <person name="Pilate G."/>
            <person name="Poliakov A."/>
            <person name="Razumovskaya J."/>
            <person name="Richardson P."/>
            <person name="Rinaldi C."/>
            <person name="Ritland K."/>
            <person name="Rouze P."/>
            <person name="Ryaboy D."/>
            <person name="Schmutz J."/>
            <person name="Schrader J."/>
            <person name="Segerman B."/>
            <person name="Shin H."/>
            <person name="Siddiqui A."/>
            <person name="Sterky F."/>
            <person name="Terry A."/>
            <person name="Tsai C.J."/>
            <person name="Uberbacher E."/>
            <person name="Unneberg P."/>
            <person name="Vahala J."/>
            <person name="Wall K."/>
            <person name="Wessler S."/>
            <person name="Yang G."/>
            <person name="Yin T."/>
            <person name="Douglas C."/>
            <person name="Marra M."/>
            <person name="Sandberg G."/>
            <person name="Van de Peer Y."/>
            <person name="Rokhsar D."/>
        </authorList>
    </citation>
    <scope>NUCLEOTIDE SEQUENCE [LARGE SCALE GENOMIC DNA]</scope>
    <source>
        <strain evidence="7">cv. Nisqually</strain>
    </source>
</reference>
<organism evidence="6 7">
    <name type="scientific">Populus trichocarpa</name>
    <name type="common">Western balsam poplar</name>
    <name type="synonym">Populus balsamifera subsp. trichocarpa</name>
    <dbReference type="NCBI Taxonomy" id="3694"/>
    <lineage>
        <taxon>Eukaryota</taxon>
        <taxon>Viridiplantae</taxon>
        <taxon>Streptophyta</taxon>
        <taxon>Embryophyta</taxon>
        <taxon>Tracheophyta</taxon>
        <taxon>Spermatophyta</taxon>
        <taxon>Magnoliopsida</taxon>
        <taxon>eudicotyledons</taxon>
        <taxon>Gunneridae</taxon>
        <taxon>Pentapetalae</taxon>
        <taxon>rosids</taxon>
        <taxon>fabids</taxon>
        <taxon>Malpighiales</taxon>
        <taxon>Salicaceae</taxon>
        <taxon>Saliceae</taxon>
        <taxon>Populus</taxon>
    </lineage>
</organism>
<dbReference type="GO" id="GO:0009927">
    <property type="term" value="F:histidine phosphotransfer kinase activity"/>
    <property type="evidence" value="ECO:0007669"/>
    <property type="project" value="UniProtKB-UniRule"/>
</dbReference>
<evidence type="ECO:0000259" key="5">
    <source>
        <dbReference type="PROSITE" id="PS50894"/>
    </source>
</evidence>